<feature type="transmembrane region" description="Helical" evidence="1">
    <location>
        <begin position="111"/>
        <end position="128"/>
    </location>
</feature>
<comment type="caution">
    <text evidence="2">The sequence shown here is derived from an EMBL/GenBank/DDBJ whole genome shotgun (WGS) entry which is preliminary data.</text>
</comment>
<dbReference type="Proteomes" id="UP001549691">
    <property type="component" value="Unassembled WGS sequence"/>
</dbReference>
<gene>
    <name evidence="2" type="ORF">ABXR19_02455</name>
</gene>
<feature type="transmembrane region" description="Helical" evidence="1">
    <location>
        <begin position="49"/>
        <end position="68"/>
    </location>
</feature>
<keyword evidence="1" id="KW-1133">Transmembrane helix</keyword>
<keyword evidence="1" id="KW-0472">Membrane</keyword>
<evidence type="ECO:0008006" key="4">
    <source>
        <dbReference type="Google" id="ProtNLM"/>
    </source>
</evidence>
<evidence type="ECO:0000313" key="3">
    <source>
        <dbReference type="Proteomes" id="UP001549691"/>
    </source>
</evidence>
<accession>A0ABV2TGK5</accession>
<sequence>MTDDYKTIDMIDGEAFEPARPGHIRLTHILYLLHAIGLVIGAWSQAATMIGAFVFGWTSIIAIILNYVKRDELKGTFLESHFAWQASTFWVCLIVMLIGVVLYVLLVGFLVNWLLFGLVGLWAIYRIIKGWLALKEGKPVL</sequence>
<reference evidence="2 3" key="1">
    <citation type="submission" date="2024-07" db="EMBL/GenBank/DDBJ databases">
        <title>Uliginosibacterium flavum JJ3220;KACC:17644.</title>
        <authorList>
            <person name="Kim M.K."/>
        </authorList>
    </citation>
    <scope>NUCLEOTIDE SEQUENCE [LARGE SCALE GENOMIC DNA]</scope>
    <source>
        <strain evidence="2 3">KACC:17644</strain>
    </source>
</reference>
<organism evidence="2 3">
    <name type="scientific">Uliginosibacterium flavum</name>
    <dbReference type="NCBI Taxonomy" id="1396831"/>
    <lineage>
        <taxon>Bacteria</taxon>
        <taxon>Pseudomonadati</taxon>
        <taxon>Pseudomonadota</taxon>
        <taxon>Betaproteobacteria</taxon>
        <taxon>Rhodocyclales</taxon>
        <taxon>Zoogloeaceae</taxon>
        <taxon>Uliginosibacterium</taxon>
    </lineage>
</organism>
<proteinExistence type="predicted"/>
<evidence type="ECO:0000313" key="2">
    <source>
        <dbReference type="EMBL" id="MET7013034.1"/>
    </source>
</evidence>
<feature type="transmembrane region" description="Helical" evidence="1">
    <location>
        <begin position="88"/>
        <end position="105"/>
    </location>
</feature>
<protein>
    <recommendedName>
        <fullName evidence="4">Transmembrane protein</fullName>
    </recommendedName>
</protein>
<keyword evidence="3" id="KW-1185">Reference proteome</keyword>
<keyword evidence="1" id="KW-0812">Transmembrane</keyword>
<name>A0ABV2TGK5_9RHOO</name>
<evidence type="ECO:0000256" key="1">
    <source>
        <dbReference type="SAM" id="Phobius"/>
    </source>
</evidence>
<feature type="transmembrane region" description="Helical" evidence="1">
    <location>
        <begin position="26"/>
        <end position="43"/>
    </location>
</feature>
<dbReference type="EMBL" id="JBEWZI010000002">
    <property type="protein sequence ID" value="MET7013034.1"/>
    <property type="molecule type" value="Genomic_DNA"/>
</dbReference>